<dbReference type="PATRIC" id="fig|1114856.3.peg.364"/>
<sequence length="67" mass="7558">MTDHDHPPRESDAWNNPDFCPFCGHGLSDGGPGFIDHVENDENEACRDRFEQWRENVADDIGGEWGG</sequence>
<dbReference type="EMBL" id="AOHW01000005">
    <property type="protein sequence ID" value="ELY45972.1"/>
    <property type="molecule type" value="Genomic_DNA"/>
</dbReference>
<dbReference type="Pfam" id="PF24333">
    <property type="entry name" value="DUF7501"/>
    <property type="match status" value="1"/>
</dbReference>
<evidence type="ECO:0000313" key="2">
    <source>
        <dbReference type="Proteomes" id="UP000011599"/>
    </source>
</evidence>
<keyword evidence="2" id="KW-1185">Reference proteome</keyword>
<dbReference type="RefSeq" id="WP_006088017.1">
    <property type="nucleotide sequence ID" value="NZ_AOHW01000005.1"/>
</dbReference>
<name>L9W9C7_9EURY</name>
<evidence type="ECO:0000313" key="1">
    <source>
        <dbReference type="EMBL" id="ELY45972.1"/>
    </source>
</evidence>
<dbReference type="InterPro" id="IPR055924">
    <property type="entry name" value="DUF7501"/>
</dbReference>
<reference evidence="1 2" key="1">
    <citation type="journal article" date="2014" name="PLoS Genet.">
        <title>Phylogenetically driven sequencing of extremely halophilic archaea reveals strategies for static and dynamic osmo-response.</title>
        <authorList>
            <person name="Becker E.A."/>
            <person name="Seitzer P.M."/>
            <person name="Tritt A."/>
            <person name="Larsen D."/>
            <person name="Krusor M."/>
            <person name="Yao A.I."/>
            <person name="Wu D."/>
            <person name="Madern D."/>
            <person name="Eisen J.A."/>
            <person name="Darling A.E."/>
            <person name="Facciotti M.T."/>
        </authorList>
    </citation>
    <scope>NUCLEOTIDE SEQUENCE [LARGE SCALE GENOMIC DNA]</scope>
    <source>
        <strain evidence="1 2">GA33</strain>
    </source>
</reference>
<accession>L9W9C7</accession>
<organism evidence="1 2">
    <name type="scientific">Natronorubrum tibetense GA33</name>
    <dbReference type="NCBI Taxonomy" id="1114856"/>
    <lineage>
        <taxon>Archaea</taxon>
        <taxon>Methanobacteriati</taxon>
        <taxon>Methanobacteriota</taxon>
        <taxon>Stenosarchaea group</taxon>
        <taxon>Halobacteria</taxon>
        <taxon>Halobacteriales</taxon>
        <taxon>Natrialbaceae</taxon>
        <taxon>Natronorubrum</taxon>
    </lineage>
</organism>
<protein>
    <submittedName>
        <fullName evidence="1">Uncharacterized protein</fullName>
    </submittedName>
</protein>
<dbReference type="Proteomes" id="UP000011599">
    <property type="component" value="Unassembled WGS sequence"/>
</dbReference>
<dbReference type="eggNOG" id="arCOG10182">
    <property type="taxonomic scope" value="Archaea"/>
</dbReference>
<proteinExistence type="predicted"/>
<dbReference type="OrthoDB" id="179461at2157"/>
<comment type="caution">
    <text evidence="1">The sequence shown here is derived from an EMBL/GenBank/DDBJ whole genome shotgun (WGS) entry which is preliminary data.</text>
</comment>
<gene>
    <name evidence="1" type="ORF">C496_01780</name>
</gene>
<dbReference type="AlphaFoldDB" id="L9W9C7"/>